<keyword evidence="3" id="KW-1185">Reference proteome</keyword>
<reference evidence="2 3" key="1">
    <citation type="submission" date="2018-10" db="EMBL/GenBank/DDBJ databases">
        <title>Genome assembly for a Yunnan-Guizhou Plateau 3E fish, Anabarilius grahami (Regan), and its evolutionary and genetic applications.</title>
        <authorList>
            <person name="Jiang W."/>
        </authorList>
    </citation>
    <scope>NUCLEOTIDE SEQUENCE [LARGE SCALE GENOMIC DNA]</scope>
    <source>
        <strain evidence="2">AG-KIZ</strain>
        <tissue evidence="2">Muscle</tissue>
    </source>
</reference>
<accession>A0A3N0Y632</accession>
<evidence type="ECO:0000256" key="1">
    <source>
        <dbReference type="SAM" id="MobiDB-lite"/>
    </source>
</evidence>
<comment type="caution">
    <text evidence="2">The sequence shown here is derived from an EMBL/GenBank/DDBJ whole genome shotgun (WGS) entry which is preliminary data.</text>
</comment>
<feature type="compositionally biased region" description="Basic and acidic residues" evidence="1">
    <location>
        <begin position="145"/>
        <end position="160"/>
    </location>
</feature>
<organism evidence="2 3">
    <name type="scientific">Anabarilius grahami</name>
    <name type="common">Kanglang fish</name>
    <name type="synonym">Barilius grahami</name>
    <dbReference type="NCBI Taxonomy" id="495550"/>
    <lineage>
        <taxon>Eukaryota</taxon>
        <taxon>Metazoa</taxon>
        <taxon>Chordata</taxon>
        <taxon>Craniata</taxon>
        <taxon>Vertebrata</taxon>
        <taxon>Euteleostomi</taxon>
        <taxon>Actinopterygii</taxon>
        <taxon>Neopterygii</taxon>
        <taxon>Teleostei</taxon>
        <taxon>Ostariophysi</taxon>
        <taxon>Cypriniformes</taxon>
        <taxon>Xenocyprididae</taxon>
        <taxon>Xenocypridinae</taxon>
        <taxon>Xenocypridinae incertae sedis</taxon>
        <taxon>Anabarilius</taxon>
    </lineage>
</organism>
<evidence type="ECO:0000313" key="3">
    <source>
        <dbReference type="Proteomes" id="UP000281406"/>
    </source>
</evidence>
<dbReference type="AlphaFoldDB" id="A0A3N0Y632"/>
<evidence type="ECO:0000313" key="2">
    <source>
        <dbReference type="EMBL" id="ROL41617.1"/>
    </source>
</evidence>
<feature type="region of interest" description="Disordered" evidence="1">
    <location>
        <begin position="60"/>
        <end position="160"/>
    </location>
</feature>
<feature type="compositionally biased region" description="Polar residues" evidence="1">
    <location>
        <begin position="77"/>
        <end position="89"/>
    </location>
</feature>
<gene>
    <name evidence="2" type="ORF">DPX16_22960</name>
</gene>
<name>A0A3N0Y632_ANAGA</name>
<feature type="compositionally biased region" description="Basic and acidic residues" evidence="1">
    <location>
        <begin position="90"/>
        <end position="105"/>
    </location>
</feature>
<dbReference type="EMBL" id="RJVU01051590">
    <property type="protein sequence ID" value="ROL41617.1"/>
    <property type="molecule type" value="Genomic_DNA"/>
</dbReference>
<dbReference type="Proteomes" id="UP000281406">
    <property type="component" value="Unassembled WGS sequence"/>
</dbReference>
<protein>
    <submittedName>
        <fullName evidence="2">Uncharacterized protein</fullName>
    </submittedName>
</protein>
<proteinExistence type="predicted"/>
<sequence length="160" mass="17699">MVFWMPIMAGISDSSKHEDVGPHLDHAFQFAQKIFADLGSSKYFVSLASVTIRRLQLLGPGGAGYGRDQGGDDGGRSQLSYPEQCSNEGPRQKPIDSRAKEELHIHGTTSAEPVLVKTTVKTGRKEEPGGATRHIQRPRSLWRNQGDDCPRRSRRDEGSR</sequence>